<evidence type="ECO:0000313" key="13">
    <source>
        <dbReference type="Proteomes" id="UP000190831"/>
    </source>
</evidence>
<comment type="subcellular location">
    <subcellularLocation>
        <location evidence="1 11">Mitochondrion inner membrane</location>
        <topology evidence="1 11">Single-pass membrane protein</topology>
    </subcellularLocation>
</comment>
<dbReference type="OMA" id="HVESKQK"/>
<evidence type="ECO:0000256" key="7">
    <source>
        <dbReference type="ARBA" id="ARBA00022989"/>
    </source>
</evidence>
<keyword evidence="13" id="KW-1185">Reference proteome</keyword>
<evidence type="ECO:0000256" key="4">
    <source>
        <dbReference type="ARBA" id="ARBA00022692"/>
    </source>
</evidence>
<keyword evidence="10 11" id="KW-0472">Membrane</keyword>
<keyword evidence="6" id="KW-0809">Transit peptide</keyword>
<keyword evidence="9 11" id="KW-0496">Mitochondrion</keyword>
<comment type="similarity">
    <text evidence="2 11">Belongs to the TIM21 family.</text>
</comment>
<evidence type="ECO:0000256" key="11">
    <source>
        <dbReference type="RuleBase" id="RU367142"/>
    </source>
</evidence>
<evidence type="ECO:0000256" key="3">
    <source>
        <dbReference type="ARBA" id="ARBA00020726"/>
    </source>
</evidence>
<dbReference type="STRING" id="4955.A0A1G4M8A4"/>
<keyword evidence="4 11" id="KW-0812">Transmembrane</keyword>
<protein>
    <recommendedName>
        <fullName evidence="3 11">Mitochondrial import inner membrane translocase subunit Tim21</fullName>
    </recommendedName>
</protein>
<keyword evidence="11" id="KW-0813">Transport</keyword>
<dbReference type="OrthoDB" id="436405at2759"/>
<comment type="function">
    <text evidence="11">Essential component of the TIM23 complex, a complex that mediates the translocation of transit peptide-containing proteins across the mitochondrial inner membrane.</text>
</comment>
<organism evidence="12 13">
    <name type="scientific">Lachancea fermentati</name>
    <name type="common">Zygosaccharomyces fermentati</name>
    <dbReference type="NCBI Taxonomy" id="4955"/>
    <lineage>
        <taxon>Eukaryota</taxon>
        <taxon>Fungi</taxon>
        <taxon>Dikarya</taxon>
        <taxon>Ascomycota</taxon>
        <taxon>Saccharomycotina</taxon>
        <taxon>Saccharomycetes</taxon>
        <taxon>Saccharomycetales</taxon>
        <taxon>Saccharomycetaceae</taxon>
        <taxon>Lachancea</taxon>
    </lineage>
</organism>
<evidence type="ECO:0000256" key="8">
    <source>
        <dbReference type="ARBA" id="ARBA00023010"/>
    </source>
</evidence>
<name>A0A1G4M8A4_LACFM</name>
<dbReference type="PANTHER" id="PTHR13032">
    <property type="entry name" value="MITOCHONDRIAL IMPORT INNER MEMBRANE TRANSLOCASE SUBUNIT TIM21"/>
    <property type="match status" value="1"/>
</dbReference>
<evidence type="ECO:0000256" key="1">
    <source>
        <dbReference type="ARBA" id="ARBA00004434"/>
    </source>
</evidence>
<sequence length="250" mass="28487">MNYTFSILRMPIRPSVRSTLSSMHFSRVRTPIAFPSKQIPSLYTLKSNSVSYYSTFNAKSNSGDFSDQRKKKLGLWPRIKAFASFTVSGALVIGASGLAGLVIYLIVSELFSPSGDTVMFNRAVSTVEADPNARKLLKCEDTENSKERLKAYGELLTDDKWTRNRPISSTRRRGKDGKEHHYMRFHVESKQKLGLIHIEARESDKNYTPDIISMYMDVPGEKRYYFVKPQLSLKQPQKGFLGVKWGPKKE</sequence>
<reference evidence="13" key="1">
    <citation type="submission" date="2016-03" db="EMBL/GenBank/DDBJ databases">
        <authorList>
            <person name="Devillers H."/>
        </authorList>
    </citation>
    <scope>NUCLEOTIDE SEQUENCE [LARGE SCALE GENOMIC DNA]</scope>
</reference>
<dbReference type="AlphaFoldDB" id="A0A1G4M8A4"/>
<keyword evidence="8 11" id="KW-0811">Translocation</keyword>
<evidence type="ECO:0000256" key="6">
    <source>
        <dbReference type="ARBA" id="ARBA00022946"/>
    </source>
</evidence>
<evidence type="ECO:0000256" key="5">
    <source>
        <dbReference type="ARBA" id="ARBA00022792"/>
    </source>
</evidence>
<keyword evidence="5 11" id="KW-0999">Mitochondrion inner membrane</keyword>
<dbReference type="GO" id="GO:0030150">
    <property type="term" value="P:protein import into mitochondrial matrix"/>
    <property type="evidence" value="ECO:0007669"/>
    <property type="project" value="UniProtKB-UniRule"/>
</dbReference>
<evidence type="ECO:0000256" key="9">
    <source>
        <dbReference type="ARBA" id="ARBA00023128"/>
    </source>
</evidence>
<dbReference type="InterPro" id="IPR038552">
    <property type="entry name" value="Tim21_IMS_sf"/>
</dbReference>
<dbReference type="InterPro" id="IPR013261">
    <property type="entry name" value="Tim21"/>
</dbReference>
<evidence type="ECO:0000313" key="12">
    <source>
        <dbReference type="EMBL" id="SCW00045.1"/>
    </source>
</evidence>
<keyword evidence="11" id="KW-0653">Protein transport</keyword>
<feature type="transmembrane region" description="Helical" evidence="11">
    <location>
        <begin position="79"/>
        <end position="107"/>
    </location>
</feature>
<dbReference type="PANTHER" id="PTHR13032:SF6">
    <property type="entry name" value="MITOCHONDRIAL IMPORT INNER MEMBRANE TRANSLOCASE SUBUNIT TIM21"/>
    <property type="match status" value="1"/>
</dbReference>
<dbReference type="EMBL" id="LT598489">
    <property type="protein sequence ID" value="SCW00045.1"/>
    <property type="molecule type" value="Genomic_DNA"/>
</dbReference>
<evidence type="ECO:0000256" key="2">
    <source>
        <dbReference type="ARBA" id="ARBA00010867"/>
    </source>
</evidence>
<dbReference type="Proteomes" id="UP000190831">
    <property type="component" value="Chromosome B"/>
</dbReference>
<comment type="subunit">
    <text evidence="11">Component of the TIM23 complex.</text>
</comment>
<gene>
    <name evidence="12" type="ORF">LAFE_0B08240G</name>
</gene>
<proteinExistence type="inferred from homology"/>
<dbReference type="FunFam" id="3.10.450.320:FF:000002">
    <property type="entry name" value="Mitochondrial import inner membrane translocase subunit tim21"/>
    <property type="match status" value="1"/>
</dbReference>
<dbReference type="GO" id="GO:0005744">
    <property type="term" value="C:TIM23 mitochondrial import inner membrane translocase complex"/>
    <property type="evidence" value="ECO:0007669"/>
    <property type="project" value="UniProtKB-UniRule"/>
</dbReference>
<keyword evidence="7 11" id="KW-1133">Transmembrane helix</keyword>
<evidence type="ECO:0000256" key="10">
    <source>
        <dbReference type="ARBA" id="ARBA00023136"/>
    </source>
</evidence>
<dbReference type="Pfam" id="PF08294">
    <property type="entry name" value="TIM21"/>
    <property type="match status" value="1"/>
</dbReference>
<dbReference type="Gene3D" id="3.10.450.320">
    <property type="entry name" value="Mitochondrial import inner membrane translocase subunit Tim21"/>
    <property type="match status" value="1"/>
</dbReference>
<accession>A0A1G4M8A4</accession>